<evidence type="ECO:0000259" key="9">
    <source>
        <dbReference type="Pfam" id="PF13231"/>
    </source>
</evidence>
<evidence type="ECO:0000256" key="2">
    <source>
        <dbReference type="ARBA" id="ARBA00022475"/>
    </source>
</evidence>
<dbReference type="PANTHER" id="PTHR33908">
    <property type="entry name" value="MANNOSYLTRANSFERASE YKCB-RELATED"/>
    <property type="match status" value="1"/>
</dbReference>
<evidence type="ECO:0000256" key="8">
    <source>
        <dbReference type="SAM" id="Phobius"/>
    </source>
</evidence>
<accession>A0A6J6D956</accession>
<keyword evidence="4" id="KW-0808">Transferase</keyword>
<evidence type="ECO:0000313" key="10">
    <source>
        <dbReference type="EMBL" id="CAB4560427.1"/>
    </source>
</evidence>
<keyword evidence="7 8" id="KW-0472">Membrane</keyword>
<feature type="transmembrane region" description="Helical" evidence="8">
    <location>
        <begin position="480"/>
        <end position="500"/>
    </location>
</feature>
<proteinExistence type="predicted"/>
<feature type="transmembrane region" description="Helical" evidence="8">
    <location>
        <begin position="320"/>
        <end position="339"/>
    </location>
</feature>
<evidence type="ECO:0000256" key="4">
    <source>
        <dbReference type="ARBA" id="ARBA00022679"/>
    </source>
</evidence>
<dbReference type="InterPro" id="IPR038731">
    <property type="entry name" value="RgtA/B/C-like"/>
</dbReference>
<dbReference type="EMBL" id="CAEZSU010000180">
    <property type="protein sequence ID" value="CAB4560427.1"/>
    <property type="molecule type" value="Genomic_DNA"/>
</dbReference>
<evidence type="ECO:0000256" key="7">
    <source>
        <dbReference type="ARBA" id="ARBA00023136"/>
    </source>
</evidence>
<keyword evidence="5 8" id="KW-0812">Transmembrane</keyword>
<dbReference type="GO" id="GO:0016763">
    <property type="term" value="F:pentosyltransferase activity"/>
    <property type="evidence" value="ECO:0007669"/>
    <property type="project" value="TreeGrafter"/>
</dbReference>
<evidence type="ECO:0000256" key="6">
    <source>
        <dbReference type="ARBA" id="ARBA00022989"/>
    </source>
</evidence>
<organism evidence="10">
    <name type="scientific">freshwater metagenome</name>
    <dbReference type="NCBI Taxonomy" id="449393"/>
    <lineage>
        <taxon>unclassified sequences</taxon>
        <taxon>metagenomes</taxon>
        <taxon>ecological metagenomes</taxon>
    </lineage>
</organism>
<dbReference type="InterPro" id="IPR050297">
    <property type="entry name" value="LipidA_mod_glycosyltrf_83"/>
</dbReference>
<name>A0A6J6D956_9ZZZZ</name>
<reference evidence="10" key="1">
    <citation type="submission" date="2020-05" db="EMBL/GenBank/DDBJ databases">
        <authorList>
            <person name="Chiriac C."/>
            <person name="Salcher M."/>
            <person name="Ghai R."/>
            <person name="Kavagutti S V."/>
        </authorList>
    </citation>
    <scope>NUCLEOTIDE SEQUENCE</scope>
</reference>
<dbReference type="GO" id="GO:0005886">
    <property type="term" value="C:plasma membrane"/>
    <property type="evidence" value="ECO:0007669"/>
    <property type="project" value="UniProtKB-SubCell"/>
</dbReference>
<keyword evidence="6 8" id="KW-1133">Transmembrane helix</keyword>
<feature type="transmembrane region" description="Helical" evidence="8">
    <location>
        <begin position="233"/>
        <end position="251"/>
    </location>
</feature>
<protein>
    <submittedName>
        <fullName evidence="10">Unannotated protein</fullName>
    </submittedName>
</protein>
<dbReference type="PANTHER" id="PTHR33908:SF11">
    <property type="entry name" value="MEMBRANE PROTEIN"/>
    <property type="match status" value="1"/>
</dbReference>
<gene>
    <name evidence="10" type="ORF">UFOPK1495_01464</name>
</gene>
<comment type="subcellular location">
    <subcellularLocation>
        <location evidence="1">Cell membrane</location>
        <topology evidence="1">Multi-pass membrane protein</topology>
    </subcellularLocation>
</comment>
<evidence type="ECO:0000256" key="3">
    <source>
        <dbReference type="ARBA" id="ARBA00022676"/>
    </source>
</evidence>
<feature type="transmembrane region" description="Helical" evidence="8">
    <location>
        <begin position="283"/>
        <end position="300"/>
    </location>
</feature>
<keyword evidence="3" id="KW-0328">Glycosyltransferase</keyword>
<sequence>MANGSGDDGMLSYVGDEFSAEVHGSVVTKRLNVLLGAAKSQGSSSNRSAELLGTGFTVPAGPLCLRYWKSGRQRSEVLSCASVISERRDRPAASMSTKAFIIWLAIAGVFGFAVRFGTFMWEGRTAPLSGDAVFYHETANLLADGKGYINPVFFNAGYCFDVGTREGPTYSFLPGLENCPTVDVVQPDGTVQTVPVTLPPGTQEPTAAHPPLWSFILSLASRMGFDSVNQHRMVGLLFGSLGVILIGLAGRELFGKRAGVVSAFIAASYGFLWLNDWSLMSESLVTVFVPVMTIIAVRWWRTPSWRFALLLGLLSGVGGLLRTELLAYGPLLVLAAIVVRRAQWKSLLRDFAIVSALGLAVLSPWLIRNMTSFNKPIFLSPTGTLQAQTNCDAAYYGEKTGYWERYCAEPEPVGADGSMLDESERDAIKRSWATEYISNHKSRLIVVAPLRTLRMFNLYDPIGTARFDIYVENREFRQSMLALVQYYVVALLALVGAVIAWRRRLSLLPVLMWPAMVALVAAASFGNNRYRVSVEPSFIWLASLALCVVFDRVRRNQRMSVSEATVSTATSPS</sequence>
<dbReference type="Pfam" id="PF13231">
    <property type="entry name" value="PMT_2"/>
    <property type="match status" value="1"/>
</dbReference>
<feature type="transmembrane region" description="Helical" evidence="8">
    <location>
        <begin position="351"/>
        <end position="367"/>
    </location>
</feature>
<keyword evidence="2" id="KW-1003">Cell membrane</keyword>
<evidence type="ECO:0000256" key="1">
    <source>
        <dbReference type="ARBA" id="ARBA00004651"/>
    </source>
</evidence>
<feature type="transmembrane region" description="Helical" evidence="8">
    <location>
        <begin position="257"/>
        <end position="274"/>
    </location>
</feature>
<feature type="transmembrane region" description="Helical" evidence="8">
    <location>
        <begin position="507"/>
        <end position="525"/>
    </location>
</feature>
<feature type="domain" description="Glycosyltransferase RgtA/B/C/D-like" evidence="9">
    <location>
        <begin position="209"/>
        <end position="367"/>
    </location>
</feature>
<dbReference type="AlphaFoldDB" id="A0A6J6D956"/>
<dbReference type="GO" id="GO:0008610">
    <property type="term" value="P:lipid biosynthetic process"/>
    <property type="evidence" value="ECO:0007669"/>
    <property type="project" value="UniProtKB-ARBA"/>
</dbReference>
<evidence type="ECO:0000256" key="5">
    <source>
        <dbReference type="ARBA" id="ARBA00022692"/>
    </source>
</evidence>
<feature type="transmembrane region" description="Helical" evidence="8">
    <location>
        <begin position="100"/>
        <end position="121"/>
    </location>
</feature>